<dbReference type="EMBL" id="NCKW01010073">
    <property type="protein sequence ID" value="POM65575.1"/>
    <property type="molecule type" value="Genomic_DNA"/>
</dbReference>
<evidence type="ECO:0000313" key="3">
    <source>
        <dbReference type="Proteomes" id="UP000237271"/>
    </source>
</evidence>
<feature type="region of interest" description="Disordered" evidence="1">
    <location>
        <begin position="88"/>
        <end position="133"/>
    </location>
</feature>
<proteinExistence type="predicted"/>
<evidence type="ECO:0000256" key="1">
    <source>
        <dbReference type="SAM" id="MobiDB-lite"/>
    </source>
</evidence>
<dbReference type="Proteomes" id="UP000237271">
    <property type="component" value="Unassembled WGS sequence"/>
</dbReference>
<organism evidence="2 3">
    <name type="scientific">Phytophthora palmivora</name>
    <dbReference type="NCBI Taxonomy" id="4796"/>
    <lineage>
        <taxon>Eukaryota</taxon>
        <taxon>Sar</taxon>
        <taxon>Stramenopiles</taxon>
        <taxon>Oomycota</taxon>
        <taxon>Peronosporomycetes</taxon>
        <taxon>Peronosporales</taxon>
        <taxon>Peronosporaceae</taxon>
        <taxon>Phytophthora</taxon>
    </lineage>
</organism>
<accession>A0A2P4XJ41</accession>
<reference evidence="2 3" key="1">
    <citation type="journal article" date="2017" name="Genome Biol. Evol.">
        <title>Phytophthora megakarya and P. palmivora, closely related causal agents of cacao black pod rot, underwent increases in genome sizes and gene numbers by different mechanisms.</title>
        <authorList>
            <person name="Ali S.S."/>
            <person name="Shao J."/>
            <person name="Lary D.J."/>
            <person name="Kronmiller B."/>
            <person name="Shen D."/>
            <person name="Strem M.D."/>
            <person name="Amoako-Attah I."/>
            <person name="Akrofi A.Y."/>
            <person name="Begoude B.A."/>
            <person name="Ten Hoopen G.M."/>
            <person name="Coulibaly K."/>
            <person name="Kebe B.I."/>
            <person name="Melnick R.L."/>
            <person name="Guiltinan M.J."/>
            <person name="Tyler B.M."/>
            <person name="Meinhardt L.W."/>
            <person name="Bailey B.A."/>
        </authorList>
    </citation>
    <scope>NUCLEOTIDE SEQUENCE [LARGE SCALE GENOMIC DNA]</scope>
    <source>
        <strain evidence="3">sbr112.9</strain>
    </source>
</reference>
<name>A0A2P4XJ41_9STRA</name>
<dbReference type="AlphaFoldDB" id="A0A2P4XJ41"/>
<gene>
    <name evidence="2" type="ORF">PHPALM_18683</name>
</gene>
<comment type="caution">
    <text evidence="2">The sequence shown here is derived from an EMBL/GenBank/DDBJ whole genome shotgun (WGS) entry which is preliminary data.</text>
</comment>
<evidence type="ECO:0000313" key="2">
    <source>
        <dbReference type="EMBL" id="POM65575.1"/>
    </source>
</evidence>
<sequence>MEKKLDNFCLKRDSGGFISKAPPCSKADMKKMLVYLYVNARCSKPRIRKPNISIDAGNVLFVRFIRMKISEEQGLPLFPGSVGNNHVARHGAGDANADRLINGRHRQPTRHARPSCNHSIPGRTAPGYPRTPR</sequence>
<keyword evidence="3" id="KW-1185">Reference proteome</keyword>
<protein>
    <submittedName>
        <fullName evidence="2">Uncharacterized protein</fullName>
    </submittedName>
</protein>
<feature type="compositionally biased region" description="Basic residues" evidence="1">
    <location>
        <begin position="102"/>
        <end position="113"/>
    </location>
</feature>